<proteinExistence type="predicted"/>
<organism evidence="1">
    <name type="scientific">uncultured Caudovirales phage</name>
    <dbReference type="NCBI Taxonomy" id="2100421"/>
    <lineage>
        <taxon>Viruses</taxon>
        <taxon>Duplodnaviria</taxon>
        <taxon>Heunggongvirae</taxon>
        <taxon>Uroviricota</taxon>
        <taxon>Caudoviricetes</taxon>
        <taxon>Peduoviridae</taxon>
        <taxon>Maltschvirus</taxon>
        <taxon>Maltschvirus maltsch</taxon>
    </lineage>
</organism>
<dbReference type="EMBL" id="LR798334">
    <property type="protein sequence ID" value="CAB5224379.1"/>
    <property type="molecule type" value="Genomic_DNA"/>
</dbReference>
<accession>A0A6J7X4X0</accession>
<sequence>MNRSPFATLTNGMGRTLAVHYSAVICVEQTGEGSAMMIRAGNAMEGILLNTPYDEVMRELERARRAEIMSFGE</sequence>
<name>A0A6J7X4X0_9CAUD</name>
<evidence type="ECO:0000313" key="1">
    <source>
        <dbReference type="EMBL" id="CAB5224379.1"/>
    </source>
</evidence>
<protein>
    <submittedName>
        <fullName evidence="1">Uncharacterized protein</fullName>
    </submittedName>
</protein>
<gene>
    <name evidence="1" type="ORF">UFOVP735_64</name>
</gene>
<reference evidence="1" key="1">
    <citation type="submission" date="2020-05" db="EMBL/GenBank/DDBJ databases">
        <authorList>
            <person name="Chiriac C."/>
            <person name="Salcher M."/>
            <person name="Ghai R."/>
            <person name="Kavagutti S V."/>
        </authorList>
    </citation>
    <scope>NUCLEOTIDE SEQUENCE</scope>
</reference>